<protein>
    <recommendedName>
        <fullName evidence="2">Stage 0 sporulation protein A homolog</fullName>
    </recommendedName>
</protein>
<evidence type="ECO:0000256" key="4">
    <source>
        <dbReference type="ARBA" id="ARBA00022553"/>
    </source>
</evidence>
<evidence type="ECO:0000313" key="13">
    <source>
        <dbReference type="EMBL" id="GAA6270666.1"/>
    </source>
</evidence>
<feature type="domain" description="Response regulatory" evidence="12">
    <location>
        <begin position="10"/>
        <end position="127"/>
    </location>
</feature>
<name>A0ABQ0B347_9FIRM</name>
<dbReference type="InterPro" id="IPR051552">
    <property type="entry name" value="HptR"/>
</dbReference>
<evidence type="ECO:0000256" key="2">
    <source>
        <dbReference type="ARBA" id="ARBA00018672"/>
    </source>
</evidence>
<dbReference type="Pfam" id="PF12833">
    <property type="entry name" value="HTH_18"/>
    <property type="match status" value="1"/>
</dbReference>
<evidence type="ECO:0000256" key="1">
    <source>
        <dbReference type="ARBA" id="ARBA00004496"/>
    </source>
</evidence>
<dbReference type="PROSITE" id="PS00041">
    <property type="entry name" value="HTH_ARAC_FAMILY_1"/>
    <property type="match status" value="1"/>
</dbReference>
<keyword evidence="7" id="KW-0238">DNA-binding</keyword>
<dbReference type="PRINTS" id="PR00032">
    <property type="entry name" value="HTHARAC"/>
</dbReference>
<evidence type="ECO:0000256" key="10">
    <source>
        <dbReference type="PROSITE-ProRule" id="PRU00169"/>
    </source>
</evidence>
<dbReference type="InterPro" id="IPR018060">
    <property type="entry name" value="HTH_AraC"/>
</dbReference>
<dbReference type="CDD" id="cd17536">
    <property type="entry name" value="REC_YesN-like"/>
    <property type="match status" value="1"/>
</dbReference>
<dbReference type="InterPro" id="IPR011006">
    <property type="entry name" value="CheY-like_superfamily"/>
</dbReference>
<feature type="modified residue" description="4-aspartylphosphate" evidence="10">
    <location>
        <position position="62"/>
    </location>
</feature>
<reference evidence="13 14" key="1">
    <citation type="submission" date="2024-04" db="EMBL/GenBank/DDBJ databases">
        <title>Defined microbial consortia suppress multidrug-resistant proinflammatory Enterobacteriaceae via ecological control.</title>
        <authorList>
            <person name="Furuichi M."/>
            <person name="Kawaguchi T."/>
            <person name="Pust M."/>
            <person name="Yasuma K."/>
            <person name="Plichta D."/>
            <person name="Hasegawa N."/>
            <person name="Ohya T."/>
            <person name="Bhattarai S."/>
            <person name="Sasajima S."/>
            <person name="Aoto Y."/>
            <person name="Tuganbaev T."/>
            <person name="Yaginuma M."/>
            <person name="Ueda M."/>
            <person name="Okahashi N."/>
            <person name="Amafuji K."/>
            <person name="Kiridooshi Y."/>
            <person name="Sugita K."/>
            <person name="Strazar M."/>
            <person name="Skelly A."/>
            <person name="Suda W."/>
            <person name="Hattori M."/>
            <person name="Nakamoto N."/>
            <person name="Caballero S."/>
            <person name="Norman J."/>
            <person name="Olle B."/>
            <person name="Tanoue T."/>
            <person name="Arita M."/>
            <person name="Bucci V."/>
            <person name="Atarashi K."/>
            <person name="Xavier R."/>
            <person name="Honda K."/>
        </authorList>
    </citation>
    <scope>NUCLEOTIDE SEQUENCE [LARGE SCALE GENOMIC DNA]</scope>
    <source>
        <strain evidence="14">f13</strain>
    </source>
</reference>
<evidence type="ECO:0000313" key="14">
    <source>
        <dbReference type="Proteomes" id="UP001600894"/>
    </source>
</evidence>
<dbReference type="SUPFAM" id="SSF52172">
    <property type="entry name" value="CheY-like"/>
    <property type="match status" value="1"/>
</dbReference>
<dbReference type="Pfam" id="PF00072">
    <property type="entry name" value="Response_reg"/>
    <property type="match status" value="1"/>
</dbReference>
<evidence type="ECO:0000259" key="12">
    <source>
        <dbReference type="PROSITE" id="PS50110"/>
    </source>
</evidence>
<dbReference type="EMBL" id="BAABXL010000001">
    <property type="protein sequence ID" value="GAA6270666.1"/>
    <property type="molecule type" value="Genomic_DNA"/>
</dbReference>
<keyword evidence="3" id="KW-0963">Cytoplasm</keyword>
<feature type="domain" description="HTH araC/xylS-type" evidence="11">
    <location>
        <begin position="433"/>
        <end position="531"/>
    </location>
</feature>
<dbReference type="InterPro" id="IPR009057">
    <property type="entry name" value="Homeodomain-like_sf"/>
</dbReference>
<organism evidence="13 14">
    <name type="scientific">Enterocloster alcoholdehydrogenati</name>
    <dbReference type="NCBI Taxonomy" id="2547410"/>
    <lineage>
        <taxon>Bacteria</taxon>
        <taxon>Bacillati</taxon>
        <taxon>Bacillota</taxon>
        <taxon>Clostridia</taxon>
        <taxon>Lachnospirales</taxon>
        <taxon>Lachnospiraceae</taxon>
        <taxon>Enterocloster</taxon>
    </lineage>
</organism>
<dbReference type="InterPro" id="IPR001789">
    <property type="entry name" value="Sig_transdc_resp-reg_receiver"/>
</dbReference>
<dbReference type="InterPro" id="IPR020449">
    <property type="entry name" value="Tscrpt_reg_AraC-type_HTH"/>
</dbReference>
<accession>A0ABQ0B347</accession>
<keyword evidence="14" id="KW-1185">Reference proteome</keyword>
<proteinExistence type="predicted"/>
<comment type="function">
    <text evidence="9">May play the central regulatory role in sporulation. It may be an element of the effector pathway responsible for the activation of sporulation genes in response to nutritional stress. Spo0A may act in concert with spo0H (a sigma factor) to control the expression of some genes that are critical to the sporulation process.</text>
</comment>
<evidence type="ECO:0000256" key="8">
    <source>
        <dbReference type="ARBA" id="ARBA00023163"/>
    </source>
</evidence>
<dbReference type="Proteomes" id="UP001600894">
    <property type="component" value="Unassembled WGS sequence"/>
</dbReference>
<dbReference type="SUPFAM" id="SSF46689">
    <property type="entry name" value="Homeodomain-like"/>
    <property type="match status" value="2"/>
</dbReference>
<dbReference type="InterPro" id="IPR018062">
    <property type="entry name" value="HTH_AraC-typ_CS"/>
</dbReference>
<evidence type="ECO:0000256" key="3">
    <source>
        <dbReference type="ARBA" id="ARBA00022490"/>
    </source>
</evidence>
<comment type="subcellular location">
    <subcellularLocation>
        <location evidence="1">Cytoplasm</location>
    </subcellularLocation>
</comment>
<keyword evidence="5" id="KW-0902">Two-component regulatory system</keyword>
<keyword evidence="4 10" id="KW-0597">Phosphoprotein</keyword>
<dbReference type="SMART" id="SM00448">
    <property type="entry name" value="REC"/>
    <property type="match status" value="1"/>
</dbReference>
<dbReference type="PANTHER" id="PTHR42713:SF3">
    <property type="entry name" value="TRANSCRIPTIONAL REGULATORY PROTEIN HPTR"/>
    <property type="match status" value="1"/>
</dbReference>
<dbReference type="RefSeq" id="WP_176255975.1">
    <property type="nucleotide sequence ID" value="NZ_BAABXL010000001.1"/>
</dbReference>
<dbReference type="Gene3D" id="3.40.50.2300">
    <property type="match status" value="1"/>
</dbReference>
<evidence type="ECO:0000256" key="5">
    <source>
        <dbReference type="ARBA" id="ARBA00023012"/>
    </source>
</evidence>
<evidence type="ECO:0000256" key="6">
    <source>
        <dbReference type="ARBA" id="ARBA00023015"/>
    </source>
</evidence>
<sequence length="534" mass="60985">MEHQTAIEFTAVLADDELSVLEGVKTAIDWKSLGIRIAALASNGHDALDAIIKHKPDLAIIDIRMPDLTGIDVIQRSRNAGIRTDFIILSGYDDFSYARDAMRYGAKAYLLKPLNGSELNDEICRIFLERTSQNRGTTRRLYQDQFNLNFFNNLIDGKILEAAIISRMLCDTNLPLSDSSCYVCVFMFEESLPGAGTSFSPEPVIEQLNQEFSDEKHIFWKHDPKQLVGIFNTSSLIPFHTALRCLDTLKNSRLPLPLIGVGDTVSGLMECSYSYNRALTAMTYQLYDSSSHIFTYEVICSTPPRTRLSDIDCLPLFQYIVKKDTDGIKTYCNQFIDSLLYVPMPPPNYVYSFCYALFHQIQQEFAEFSHGEISEIATARDLYHFKQLSQIRQWLCSSFCQLSEFIDAVYGYATPKYAHVQETASRTDDPIIRQAKEFIRSQIINHIKIEDIAREVHLSPSYFAIYFKNKTNVNLRDYLLTEKMEYARRVLMNPGASISDVAYDVGYGDYRSFSRAFKNVHGITPSDFQAKYRS</sequence>
<dbReference type="Gene3D" id="1.10.10.60">
    <property type="entry name" value="Homeodomain-like"/>
    <property type="match status" value="2"/>
</dbReference>
<gene>
    <name evidence="13" type="ORF">F130042H8_37260</name>
</gene>
<keyword evidence="8" id="KW-0804">Transcription</keyword>
<dbReference type="PANTHER" id="PTHR42713">
    <property type="entry name" value="HISTIDINE KINASE-RELATED"/>
    <property type="match status" value="1"/>
</dbReference>
<evidence type="ECO:0000256" key="7">
    <source>
        <dbReference type="ARBA" id="ARBA00023125"/>
    </source>
</evidence>
<dbReference type="PROSITE" id="PS50110">
    <property type="entry name" value="RESPONSE_REGULATORY"/>
    <property type="match status" value="1"/>
</dbReference>
<evidence type="ECO:0000259" key="11">
    <source>
        <dbReference type="PROSITE" id="PS01124"/>
    </source>
</evidence>
<keyword evidence="6" id="KW-0805">Transcription regulation</keyword>
<dbReference type="SMART" id="SM00342">
    <property type="entry name" value="HTH_ARAC"/>
    <property type="match status" value="1"/>
</dbReference>
<comment type="caution">
    <text evidence="13">The sequence shown here is derived from an EMBL/GenBank/DDBJ whole genome shotgun (WGS) entry which is preliminary data.</text>
</comment>
<dbReference type="PROSITE" id="PS01124">
    <property type="entry name" value="HTH_ARAC_FAMILY_2"/>
    <property type="match status" value="1"/>
</dbReference>
<evidence type="ECO:0000256" key="9">
    <source>
        <dbReference type="ARBA" id="ARBA00024867"/>
    </source>
</evidence>